<feature type="region of interest" description="Disordered" evidence="2">
    <location>
        <begin position="219"/>
        <end position="251"/>
    </location>
</feature>
<sequence>MGANCCVVAKEKTLPYGDRFEISNNRNIRNSPSWSFVWDHRTHIEDIMDNPIRPEIKRGAGLETEGLSGRGDHVDTFRSQKSVIQTGTSGHFNDGAGDRSTDGNSSPEGKKSIKSSVCACASDTKPSLSIPSTPSSSAFRSSPSSPRSHPLPSDPTSSVKACHSPGYQFTKQDCDSRLSAHSKTLNDNSSPEASKSFGVSQCGSSDAWSMRTFSELVASSQRERESSDNENHSSISSKAARPNNQLSSSHSADFQTCGVCLKLLKHRSPRKVCDEIPVVSVLVCGHVYHADCLESVTPETDRYDPSCPVCTYGDKCGPSLLPKAEMKARNKISRIRVIDIDGDSSSGHEKHKKGSRLASSSSKRSTFSRSFLRRHSSMRPQAPLQSGSESDSSSRIWGFWTRHRRA</sequence>
<feature type="region of interest" description="Disordered" evidence="2">
    <location>
        <begin position="83"/>
        <end position="112"/>
    </location>
</feature>
<evidence type="ECO:0000256" key="2">
    <source>
        <dbReference type="SAM" id="MobiDB-lite"/>
    </source>
</evidence>
<protein>
    <recommendedName>
        <fullName evidence="3">RING-type domain-containing protein</fullName>
    </recommendedName>
</protein>
<feature type="compositionally biased region" description="Low complexity" evidence="2">
    <location>
        <begin position="126"/>
        <end position="155"/>
    </location>
</feature>
<gene>
    <name evidence="4" type="ORF">J5N97_007402</name>
</gene>
<feature type="region of interest" description="Disordered" evidence="2">
    <location>
        <begin position="124"/>
        <end position="162"/>
    </location>
</feature>
<dbReference type="InterPro" id="IPR013083">
    <property type="entry name" value="Znf_RING/FYVE/PHD"/>
</dbReference>
<dbReference type="AlphaFoldDB" id="A0A9D5DBQ0"/>
<keyword evidence="1" id="KW-0863">Zinc-finger</keyword>
<dbReference type="SUPFAM" id="SSF57850">
    <property type="entry name" value="RING/U-box"/>
    <property type="match status" value="1"/>
</dbReference>
<feature type="compositionally biased region" description="Polar residues" evidence="2">
    <location>
        <begin position="242"/>
        <end position="251"/>
    </location>
</feature>
<organism evidence="4 5">
    <name type="scientific">Dioscorea zingiberensis</name>
    <dbReference type="NCBI Taxonomy" id="325984"/>
    <lineage>
        <taxon>Eukaryota</taxon>
        <taxon>Viridiplantae</taxon>
        <taxon>Streptophyta</taxon>
        <taxon>Embryophyta</taxon>
        <taxon>Tracheophyta</taxon>
        <taxon>Spermatophyta</taxon>
        <taxon>Magnoliopsida</taxon>
        <taxon>Liliopsida</taxon>
        <taxon>Dioscoreales</taxon>
        <taxon>Dioscoreaceae</taxon>
        <taxon>Dioscorea</taxon>
    </lineage>
</organism>
<comment type="caution">
    <text evidence="4">The sequence shown here is derived from an EMBL/GenBank/DDBJ whole genome shotgun (WGS) entry which is preliminary data.</text>
</comment>
<feature type="compositionally biased region" description="Low complexity" evidence="2">
    <location>
        <begin position="356"/>
        <end position="370"/>
    </location>
</feature>
<dbReference type="PANTHER" id="PTHR31150:SF32">
    <property type="entry name" value="RING_U-BOX SUPERFAMILY PROTEIN"/>
    <property type="match status" value="1"/>
</dbReference>
<evidence type="ECO:0000256" key="1">
    <source>
        <dbReference type="PROSITE-ProRule" id="PRU00175"/>
    </source>
</evidence>
<dbReference type="InterPro" id="IPR001841">
    <property type="entry name" value="Znf_RING"/>
</dbReference>
<dbReference type="Proteomes" id="UP001085076">
    <property type="component" value="Miscellaneous, Linkage group lg01"/>
</dbReference>
<feature type="compositionally biased region" description="Basic and acidic residues" evidence="2">
    <location>
        <begin position="221"/>
        <end position="231"/>
    </location>
</feature>
<feature type="region of interest" description="Disordered" evidence="2">
    <location>
        <begin position="339"/>
        <end position="394"/>
    </location>
</feature>
<accession>A0A9D5DBQ0</accession>
<proteinExistence type="predicted"/>
<dbReference type="PANTHER" id="PTHR31150">
    <property type="entry name" value="EXPRESSED PROTEIN"/>
    <property type="match status" value="1"/>
</dbReference>
<dbReference type="EMBL" id="JAGGNH010000001">
    <property type="protein sequence ID" value="KAJ0989046.1"/>
    <property type="molecule type" value="Genomic_DNA"/>
</dbReference>
<feature type="domain" description="RING-type" evidence="3">
    <location>
        <begin position="257"/>
        <end position="311"/>
    </location>
</feature>
<reference evidence="4" key="2">
    <citation type="journal article" date="2022" name="Hortic Res">
        <title>The genome of Dioscorea zingiberensis sheds light on the biosynthesis, origin and evolution of the medicinally important diosgenin saponins.</title>
        <authorList>
            <person name="Li Y."/>
            <person name="Tan C."/>
            <person name="Li Z."/>
            <person name="Guo J."/>
            <person name="Li S."/>
            <person name="Chen X."/>
            <person name="Wang C."/>
            <person name="Dai X."/>
            <person name="Yang H."/>
            <person name="Song W."/>
            <person name="Hou L."/>
            <person name="Xu J."/>
            <person name="Tong Z."/>
            <person name="Xu A."/>
            <person name="Yuan X."/>
            <person name="Wang W."/>
            <person name="Yang Q."/>
            <person name="Chen L."/>
            <person name="Sun Z."/>
            <person name="Wang K."/>
            <person name="Pan B."/>
            <person name="Chen J."/>
            <person name="Bao Y."/>
            <person name="Liu F."/>
            <person name="Qi X."/>
            <person name="Gang D.R."/>
            <person name="Wen J."/>
            <person name="Li J."/>
        </authorList>
    </citation>
    <scope>NUCLEOTIDE SEQUENCE</scope>
    <source>
        <strain evidence="4">Dzin_1.0</strain>
    </source>
</reference>
<dbReference type="PROSITE" id="PS50089">
    <property type="entry name" value="ZF_RING_2"/>
    <property type="match status" value="1"/>
</dbReference>
<keyword evidence="1" id="KW-0862">Zinc</keyword>
<name>A0A9D5DBQ0_9LILI</name>
<evidence type="ECO:0000259" key="3">
    <source>
        <dbReference type="PROSITE" id="PS50089"/>
    </source>
</evidence>
<keyword evidence="1" id="KW-0479">Metal-binding</keyword>
<dbReference type="Gene3D" id="3.30.40.10">
    <property type="entry name" value="Zinc/RING finger domain, C3HC4 (zinc finger)"/>
    <property type="match status" value="1"/>
</dbReference>
<evidence type="ECO:0000313" key="5">
    <source>
        <dbReference type="Proteomes" id="UP001085076"/>
    </source>
</evidence>
<keyword evidence="5" id="KW-1185">Reference proteome</keyword>
<dbReference type="OrthoDB" id="643821at2759"/>
<reference evidence="4" key="1">
    <citation type="submission" date="2021-03" db="EMBL/GenBank/DDBJ databases">
        <authorList>
            <person name="Li Z."/>
            <person name="Yang C."/>
        </authorList>
    </citation>
    <scope>NUCLEOTIDE SEQUENCE</scope>
    <source>
        <strain evidence="4">Dzin_1.0</strain>
        <tissue evidence="4">Leaf</tissue>
    </source>
</reference>
<feature type="compositionally biased region" description="Polar residues" evidence="2">
    <location>
        <begin position="383"/>
        <end position="394"/>
    </location>
</feature>
<evidence type="ECO:0000313" key="4">
    <source>
        <dbReference type="EMBL" id="KAJ0989046.1"/>
    </source>
</evidence>
<dbReference type="GO" id="GO:0008270">
    <property type="term" value="F:zinc ion binding"/>
    <property type="evidence" value="ECO:0007669"/>
    <property type="project" value="UniProtKB-KW"/>
</dbReference>
<dbReference type="SMART" id="SM00184">
    <property type="entry name" value="RING"/>
    <property type="match status" value="1"/>
</dbReference>